<evidence type="ECO:0000256" key="9">
    <source>
        <dbReference type="SAM" id="MobiDB-lite"/>
    </source>
</evidence>
<feature type="compositionally biased region" description="Basic and acidic residues" evidence="9">
    <location>
        <begin position="371"/>
        <end position="383"/>
    </location>
</feature>
<feature type="region of interest" description="Disordered" evidence="9">
    <location>
        <begin position="281"/>
        <end position="453"/>
    </location>
</feature>
<keyword evidence="11" id="KW-1185">Reference proteome</keyword>
<dbReference type="GO" id="GO:1902977">
    <property type="term" value="P:mitotic DNA replication preinitiation complex assembly"/>
    <property type="evidence" value="ECO:0007669"/>
    <property type="project" value="TreeGrafter"/>
</dbReference>
<dbReference type="PANTHER" id="PTHR28124:SF1">
    <property type="entry name" value="DNA REPLICATION REGULATOR SLD2"/>
    <property type="match status" value="1"/>
</dbReference>
<protein>
    <recommendedName>
        <fullName evidence="3 8">DNA replication regulator SLD2</fullName>
    </recommendedName>
</protein>
<dbReference type="PANTHER" id="PTHR28124">
    <property type="entry name" value="DNA REPLICATION REGULATOR SLD2"/>
    <property type="match status" value="1"/>
</dbReference>
<feature type="compositionally biased region" description="Basic residues" evidence="9">
    <location>
        <begin position="333"/>
        <end position="353"/>
    </location>
</feature>
<dbReference type="Pfam" id="PF11719">
    <property type="entry name" value="Drc1-Sld2"/>
    <property type="match status" value="1"/>
</dbReference>
<reference evidence="10 11" key="2">
    <citation type="journal article" date="2017" name="Sci. Rep.">
        <title>Ant-infecting Ophiocordyceps genomes reveal a high diversity of potential behavioral manipulation genes and a possible major role for enterotoxins.</title>
        <authorList>
            <person name="de Bekker C."/>
            <person name="Ohm R.A."/>
            <person name="Evans H.C."/>
            <person name="Brachmann A."/>
            <person name="Hughes D.P."/>
        </authorList>
    </citation>
    <scope>NUCLEOTIDE SEQUENCE [LARGE SCALE GENOMIC DNA]</scope>
    <source>
        <strain evidence="10 11">SC16a</strain>
    </source>
</reference>
<comment type="function">
    <text evidence="7 8">Has a role in the initiation of DNA replication. Required at S-phase checkpoint.</text>
</comment>
<dbReference type="EMBL" id="LAZP02000331">
    <property type="protein sequence ID" value="PFH58083.1"/>
    <property type="molecule type" value="Genomic_DNA"/>
</dbReference>
<evidence type="ECO:0000256" key="8">
    <source>
        <dbReference type="RuleBase" id="RU367067"/>
    </source>
</evidence>
<feature type="compositionally biased region" description="Basic and acidic residues" evidence="9">
    <location>
        <begin position="37"/>
        <end position="61"/>
    </location>
</feature>
<evidence type="ECO:0000313" key="10">
    <source>
        <dbReference type="EMBL" id="PFH58083.1"/>
    </source>
</evidence>
<dbReference type="GO" id="GO:0003688">
    <property type="term" value="F:DNA replication origin binding"/>
    <property type="evidence" value="ECO:0007669"/>
    <property type="project" value="TreeGrafter"/>
</dbReference>
<comment type="caution">
    <text evidence="10">The sequence shown here is derived from an EMBL/GenBank/DDBJ whole genome shotgun (WGS) entry which is preliminary data.</text>
</comment>
<dbReference type="InterPro" id="IPR040203">
    <property type="entry name" value="Sld2"/>
</dbReference>
<feature type="compositionally biased region" description="Acidic residues" evidence="9">
    <location>
        <begin position="388"/>
        <end position="398"/>
    </location>
</feature>
<dbReference type="GO" id="GO:0031261">
    <property type="term" value="C:DNA replication preinitiation complex"/>
    <property type="evidence" value="ECO:0007669"/>
    <property type="project" value="TreeGrafter"/>
</dbReference>
<evidence type="ECO:0000256" key="5">
    <source>
        <dbReference type="ARBA" id="ARBA00023242"/>
    </source>
</evidence>
<feature type="region of interest" description="Disordered" evidence="9">
    <location>
        <begin position="156"/>
        <end position="192"/>
    </location>
</feature>
<evidence type="ECO:0000256" key="3">
    <source>
        <dbReference type="ARBA" id="ARBA00018363"/>
    </source>
</evidence>
<evidence type="ECO:0000256" key="1">
    <source>
        <dbReference type="ARBA" id="ARBA00004123"/>
    </source>
</evidence>
<dbReference type="AlphaFoldDB" id="A0A2A9PB07"/>
<sequence length="453" mass="50366">MNDQLRLYYDSKAKDLRAHLKRWENEWATAHGGSKPGRQDIKENPDIAEKYKEYNRVRETLAGKLPPPPPSPQDREFRRSKRPAQPLPLPSETPLKRIKHSEASGDEKPMNTPPISRKLFSPAKVTSLGPTPQKDGRVLGLFDLLVERELTTPSKWVNDMNKTPSKRGDVQATPSKRTATTDNELGRTPTSASKRRCLMTTPRRYRGEMNVGVTPTSKSKPHFDTPAFLRRHALPVVDEATELDAPAPLKLPRKPMVRGLSEIVASLRRAEEEALDDELEALREAENDQGGPDAPPPAETGSQPQHPVRGGFNDGAVVGTKTLNRNEKPMTMYKKKAPKRTTRQVKMKPMRTKRPVDLNLANDGVEEDEVEAGKRVSKSEGAHPADTGESDAGFEDGNGDGGGGEKKAKKESRMKKTVRKVNELAHANFQRLKLRSGGAKGGPGYNSRFRRKR</sequence>
<evidence type="ECO:0000256" key="4">
    <source>
        <dbReference type="ARBA" id="ARBA00022705"/>
    </source>
</evidence>
<organism evidence="10 11">
    <name type="scientific">Ophiocordyceps unilateralis</name>
    <name type="common">Zombie-ant fungus</name>
    <name type="synonym">Torrubia unilateralis</name>
    <dbReference type="NCBI Taxonomy" id="268505"/>
    <lineage>
        <taxon>Eukaryota</taxon>
        <taxon>Fungi</taxon>
        <taxon>Dikarya</taxon>
        <taxon>Ascomycota</taxon>
        <taxon>Pezizomycotina</taxon>
        <taxon>Sordariomycetes</taxon>
        <taxon>Hypocreomycetidae</taxon>
        <taxon>Hypocreales</taxon>
        <taxon>Ophiocordycipitaceae</taxon>
        <taxon>Ophiocordyceps</taxon>
    </lineage>
</organism>
<keyword evidence="4 8" id="KW-0235">DNA replication</keyword>
<evidence type="ECO:0000256" key="7">
    <source>
        <dbReference type="ARBA" id="ARBA00025253"/>
    </source>
</evidence>
<gene>
    <name evidence="10" type="ORF">XA68_14202</name>
</gene>
<dbReference type="GO" id="GO:0000727">
    <property type="term" value="P:double-strand break repair via break-induced replication"/>
    <property type="evidence" value="ECO:0007669"/>
    <property type="project" value="TreeGrafter"/>
</dbReference>
<dbReference type="Gene3D" id="1.10.10.1460">
    <property type="match status" value="1"/>
</dbReference>
<proteinExistence type="inferred from homology"/>
<accession>A0A2A9PB07</accession>
<feature type="compositionally biased region" description="Basic and acidic residues" evidence="9">
    <location>
        <begin position="100"/>
        <end position="109"/>
    </location>
</feature>
<feature type="compositionally biased region" description="Basic residues" evidence="9">
    <location>
        <begin position="409"/>
        <end position="419"/>
    </location>
</feature>
<comment type="similarity">
    <text evidence="2 8">Belongs to the SLD2 family.</text>
</comment>
<reference evidence="10 11" key="1">
    <citation type="journal article" date="2015" name="BMC Genomics">
        <title>Gene expression during zombie ant biting behavior reflects the complexity underlying fungal parasitic behavioral manipulation.</title>
        <authorList>
            <person name="de Bekker C."/>
            <person name="Ohm R.A."/>
            <person name="Loreto R.G."/>
            <person name="Sebastian A."/>
            <person name="Albert I."/>
            <person name="Merrow M."/>
            <person name="Brachmann A."/>
            <person name="Hughes D.P."/>
        </authorList>
    </citation>
    <scope>NUCLEOTIDE SEQUENCE [LARGE SCALE GENOMIC DNA]</scope>
    <source>
        <strain evidence="10 11">SC16a</strain>
    </source>
</reference>
<evidence type="ECO:0000256" key="6">
    <source>
        <dbReference type="ARBA" id="ARBA00023306"/>
    </source>
</evidence>
<name>A0A2A9PB07_OPHUN</name>
<dbReference type="OrthoDB" id="8775810at2759"/>
<keyword evidence="5 8" id="KW-0539">Nucleus</keyword>
<evidence type="ECO:0000313" key="11">
    <source>
        <dbReference type="Proteomes" id="UP000037136"/>
    </source>
</evidence>
<comment type="subcellular location">
    <subcellularLocation>
        <location evidence="1 8">Nucleus</location>
    </subcellularLocation>
</comment>
<feature type="region of interest" description="Disordered" evidence="9">
    <location>
        <begin position="28"/>
        <end position="136"/>
    </location>
</feature>
<dbReference type="GO" id="GO:0003697">
    <property type="term" value="F:single-stranded DNA binding"/>
    <property type="evidence" value="ECO:0007669"/>
    <property type="project" value="TreeGrafter"/>
</dbReference>
<dbReference type="Proteomes" id="UP000037136">
    <property type="component" value="Unassembled WGS sequence"/>
</dbReference>
<dbReference type="InterPro" id="IPR021110">
    <property type="entry name" value="DNA_rep_checkpnt_protein"/>
</dbReference>
<keyword evidence="6 8" id="KW-0131">Cell cycle</keyword>
<evidence type="ECO:0000256" key="2">
    <source>
        <dbReference type="ARBA" id="ARBA00007276"/>
    </source>
</evidence>
<dbReference type="GO" id="GO:0006270">
    <property type="term" value="P:DNA replication initiation"/>
    <property type="evidence" value="ECO:0007669"/>
    <property type="project" value="UniProtKB-UniRule"/>
</dbReference>
<feature type="compositionally biased region" description="Polar residues" evidence="9">
    <location>
        <begin position="172"/>
        <end position="192"/>
    </location>
</feature>